<name>A0A831THZ5_9BACT</name>
<organism evidence="1">
    <name type="scientific">Thermorudis peleae</name>
    <dbReference type="NCBI Taxonomy" id="1382356"/>
    <lineage>
        <taxon>Bacteria</taxon>
        <taxon>Pseudomonadati</taxon>
        <taxon>Thermomicrobiota</taxon>
        <taxon>Thermomicrobia</taxon>
        <taxon>Thermomicrobia incertae sedis</taxon>
        <taxon>Thermorudis</taxon>
    </lineage>
</organism>
<gene>
    <name evidence="1" type="ORF">ENP34_07840</name>
</gene>
<comment type="caution">
    <text evidence="1">The sequence shown here is derived from an EMBL/GenBank/DDBJ whole genome shotgun (WGS) entry which is preliminary data.</text>
</comment>
<evidence type="ECO:0000313" key="1">
    <source>
        <dbReference type="EMBL" id="HEG91338.1"/>
    </source>
</evidence>
<sequence length="313" mass="32310">MSVRRRVAIALDVGGTKIAGALVTRDARIVARHQVGVDARGGSRAVRQVLALAERLAAEGDALGVGVAVPAVIDRARRTVVWAPNIRGWRRVALAELLERSLGLPALLEQDGHAAAIGESWRGAARGVRNVVMLVIGTGIGGGMILDGRPYRGSDGLAGAAGWFTAGQSPCRSGLRLPGLESLVAGPGIAHRAGVASGRSEEVFAAAAAGDEVARQIVAETAEVLGLAIADVVSLLNPDLIVLGGGVGVGAADQLLPRIRQIVRACAQPVSARRVRIERSRLGSDAGLLGVAHEVFQRCGNGAGPEEERRHES</sequence>
<dbReference type="EMBL" id="DSIY01000189">
    <property type="protein sequence ID" value="HEG91338.1"/>
    <property type="molecule type" value="Genomic_DNA"/>
</dbReference>
<reference evidence="1" key="1">
    <citation type="journal article" date="2020" name="mSystems">
        <title>Genome- and Community-Level Interaction Insights into Carbon Utilization and Element Cycling Functions of Hydrothermarchaeota in Hydrothermal Sediment.</title>
        <authorList>
            <person name="Zhou Z."/>
            <person name="Liu Y."/>
            <person name="Xu W."/>
            <person name="Pan J."/>
            <person name="Luo Z.H."/>
            <person name="Li M."/>
        </authorList>
    </citation>
    <scope>NUCLEOTIDE SEQUENCE [LARGE SCALE GENOMIC DNA]</scope>
    <source>
        <strain evidence="1">SpSt-210</strain>
    </source>
</reference>
<proteinExistence type="predicted"/>
<dbReference type="PANTHER" id="PTHR18964">
    <property type="entry name" value="ROK (REPRESSOR, ORF, KINASE) FAMILY"/>
    <property type="match status" value="1"/>
</dbReference>
<dbReference type="SUPFAM" id="SSF53067">
    <property type="entry name" value="Actin-like ATPase domain"/>
    <property type="match status" value="1"/>
</dbReference>
<protein>
    <submittedName>
        <fullName evidence="1">ROK family protein</fullName>
    </submittedName>
</protein>
<dbReference type="PANTHER" id="PTHR18964:SF169">
    <property type="entry name" value="N-ACETYLMANNOSAMINE KINASE"/>
    <property type="match status" value="1"/>
</dbReference>
<dbReference type="AlphaFoldDB" id="A0A831THZ5"/>
<dbReference type="InterPro" id="IPR000600">
    <property type="entry name" value="ROK"/>
</dbReference>
<accession>A0A831THZ5</accession>
<dbReference type="Gene3D" id="3.30.420.40">
    <property type="match status" value="2"/>
</dbReference>
<dbReference type="Pfam" id="PF00480">
    <property type="entry name" value="ROK"/>
    <property type="match status" value="1"/>
</dbReference>
<dbReference type="InterPro" id="IPR043129">
    <property type="entry name" value="ATPase_NBD"/>
</dbReference>